<feature type="transmembrane region" description="Helical" evidence="7">
    <location>
        <begin position="300"/>
        <end position="324"/>
    </location>
</feature>
<dbReference type="EMBL" id="CP050266">
    <property type="protein sequence ID" value="QIR05680.1"/>
    <property type="molecule type" value="Genomic_DNA"/>
</dbReference>
<feature type="transmembrane region" description="Helical" evidence="7">
    <location>
        <begin position="84"/>
        <end position="102"/>
    </location>
</feature>
<feature type="transmembrane region" description="Helical" evidence="7">
    <location>
        <begin position="331"/>
        <end position="351"/>
    </location>
</feature>
<evidence type="ECO:0000256" key="2">
    <source>
        <dbReference type="ARBA" id="ARBA00022448"/>
    </source>
</evidence>
<reference evidence="9 10" key="1">
    <citation type="submission" date="2020-03" db="EMBL/GenBank/DDBJ databases">
        <title>Genome mining reveals the biosynthetic pathways of PHA and ectoines of the halophilic strain Salinivibrio costicola M318 isolated from fermented shrimp paste.</title>
        <authorList>
            <person name="Doan T.V."/>
            <person name="Tran L.T."/>
            <person name="Trieu T.A."/>
            <person name="Nguyen Q.V."/>
            <person name="Quach T.N."/>
            <person name="Phi T.Q."/>
            <person name="Kumar S."/>
        </authorList>
    </citation>
    <scope>NUCLEOTIDE SEQUENCE [LARGE SCALE GENOMIC DNA]</scope>
    <source>
        <strain evidence="9 10">M318</strain>
    </source>
</reference>
<keyword evidence="10" id="KW-1185">Reference proteome</keyword>
<evidence type="ECO:0000313" key="9">
    <source>
        <dbReference type="EMBL" id="QIR05680.1"/>
    </source>
</evidence>
<feature type="domain" description="Major facilitator superfamily (MFS) profile" evidence="8">
    <location>
        <begin position="1"/>
        <end position="386"/>
    </location>
</feature>
<evidence type="ECO:0000313" key="10">
    <source>
        <dbReference type="Proteomes" id="UP000501408"/>
    </source>
</evidence>
<dbReference type="RefSeq" id="WP_167314127.1">
    <property type="nucleotide sequence ID" value="NZ_CP050266.1"/>
</dbReference>
<accession>A0ABX6K295</accession>
<dbReference type="InterPro" id="IPR047200">
    <property type="entry name" value="MFS_YcaD-like"/>
</dbReference>
<feature type="transmembrane region" description="Helical" evidence="7">
    <location>
        <begin position="172"/>
        <end position="192"/>
    </location>
</feature>
<evidence type="ECO:0000259" key="8">
    <source>
        <dbReference type="PROSITE" id="PS50850"/>
    </source>
</evidence>
<evidence type="ECO:0000256" key="4">
    <source>
        <dbReference type="ARBA" id="ARBA00022692"/>
    </source>
</evidence>
<dbReference type="PANTHER" id="PTHR23521">
    <property type="entry name" value="TRANSPORTER MFS SUPERFAMILY"/>
    <property type="match status" value="1"/>
</dbReference>
<keyword evidence="6 7" id="KW-0472">Membrane</keyword>
<dbReference type="Pfam" id="PF07690">
    <property type="entry name" value="MFS_1"/>
    <property type="match status" value="1"/>
</dbReference>
<feature type="transmembrane region" description="Helical" evidence="7">
    <location>
        <begin position="20"/>
        <end position="47"/>
    </location>
</feature>
<evidence type="ECO:0000256" key="5">
    <source>
        <dbReference type="ARBA" id="ARBA00022989"/>
    </source>
</evidence>
<name>A0ABX6K295_SALCS</name>
<feature type="transmembrane region" description="Helical" evidence="7">
    <location>
        <begin position="363"/>
        <end position="383"/>
    </location>
</feature>
<feature type="transmembrane region" description="Helical" evidence="7">
    <location>
        <begin position="143"/>
        <end position="166"/>
    </location>
</feature>
<feature type="transmembrane region" description="Helical" evidence="7">
    <location>
        <begin position="248"/>
        <end position="267"/>
    </location>
</feature>
<evidence type="ECO:0000256" key="3">
    <source>
        <dbReference type="ARBA" id="ARBA00022475"/>
    </source>
</evidence>
<organism evidence="9 10">
    <name type="scientific">Salinivibrio costicola</name>
    <name type="common">Vibrio costicola</name>
    <dbReference type="NCBI Taxonomy" id="51367"/>
    <lineage>
        <taxon>Bacteria</taxon>
        <taxon>Pseudomonadati</taxon>
        <taxon>Pseudomonadota</taxon>
        <taxon>Gammaproteobacteria</taxon>
        <taxon>Vibrionales</taxon>
        <taxon>Vibrionaceae</taxon>
        <taxon>Salinivibrio</taxon>
    </lineage>
</organism>
<gene>
    <name evidence="9" type="ORF">HBA18_04435</name>
</gene>
<dbReference type="PROSITE" id="PS50850">
    <property type="entry name" value="MFS"/>
    <property type="match status" value="1"/>
</dbReference>
<keyword evidence="2" id="KW-0813">Transport</keyword>
<feature type="transmembrane region" description="Helical" evidence="7">
    <location>
        <begin position="213"/>
        <end position="236"/>
    </location>
</feature>
<keyword evidence="3" id="KW-1003">Cell membrane</keyword>
<dbReference type="Proteomes" id="UP000501408">
    <property type="component" value="Chromosome 1"/>
</dbReference>
<dbReference type="CDD" id="cd17477">
    <property type="entry name" value="MFS_YcaD_like"/>
    <property type="match status" value="1"/>
</dbReference>
<feature type="transmembrane region" description="Helical" evidence="7">
    <location>
        <begin position="53"/>
        <end position="77"/>
    </location>
</feature>
<dbReference type="Gene3D" id="1.20.1250.20">
    <property type="entry name" value="MFS general substrate transporter like domains"/>
    <property type="match status" value="1"/>
</dbReference>
<protein>
    <submittedName>
        <fullName evidence="9">MFS transporter</fullName>
    </submittedName>
</protein>
<proteinExistence type="predicted"/>
<keyword evidence="5 7" id="KW-1133">Transmembrane helix</keyword>
<feature type="transmembrane region" description="Helical" evidence="7">
    <location>
        <begin position="108"/>
        <end position="131"/>
    </location>
</feature>
<dbReference type="SUPFAM" id="SSF103473">
    <property type="entry name" value="MFS general substrate transporter"/>
    <property type="match status" value="1"/>
</dbReference>
<comment type="subcellular location">
    <subcellularLocation>
        <location evidence="1">Cell membrane</location>
        <topology evidence="1">Multi-pass membrane protein</topology>
    </subcellularLocation>
</comment>
<dbReference type="InterPro" id="IPR036259">
    <property type="entry name" value="MFS_trans_sf"/>
</dbReference>
<sequence length="395" mass="41236">MNKTSSVSHGGCVTPSAFPWVPLVSLTGFAIASGYLMSLIPLALAPLGLAPHLAAWLASAFYAGLLLGATFSARIVATLGHRRALVMFLGIVLLSITAMAAIKGQGVWLLARFVAGVAIAGVFVVVESWLLMADSDRQRAKRLGFYMAALYGGNALGQLGVGYVGVTGNQPYWLIGGLITLAIMVPLFARHGEPRREEGHSARLGSLKSLRKAAYIGCLVSGLTLGAVYGLLPLYLAERVSDHQQVGAMMALVIVGGMAVQPVIGLVSARMSKVLLMTWLCVIGTAAVALIAFAGSQWQMGIGLVVLGAAVFAIYPVAITYACVGLAAEKIVAATEVLLLAYSVGSVSGPLLADNAFSGTNGLMTYLAVCLLSTAVYMLVMYVKERRQMPDLSAA</sequence>
<keyword evidence="4 7" id="KW-0812">Transmembrane</keyword>
<evidence type="ECO:0000256" key="1">
    <source>
        <dbReference type="ARBA" id="ARBA00004651"/>
    </source>
</evidence>
<dbReference type="PANTHER" id="PTHR23521:SF2">
    <property type="entry name" value="TRANSPORTER MFS SUPERFAMILY"/>
    <property type="match status" value="1"/>
</dbReference>
<feature type="transmembrane region" description="Helical" evidence="7">
    <location>
        <begin position="274"/>
        <end position="294"/>
    </location>
</feature>
<dbReference type="InterPro" id="IPR011701">
    <property type="entry name" value="MFS"/>
</dbReference>
<dbReference type="InterPro" id="IPR020846">
    <property type="entry name" value="MFS_dom"/>
</dbReference>
<evidence type="ECO:0000256" key="6">
    <source>
        <dbReference type="ARBA" id="ARBA00023136"/>
    </source>
</evidence>
<evidence type="ECO:0000256" key="7">
    <source>
        <dbReference type="SAM" id="Phobius"/>
    </source>
</evidence>